<evidence type="ECO:0000313" key="6">
    <source>
        <dbReference type="EMBL" id="MBB5110461.1"/>
    </source>
</evidence>
<organism evidence="6 7">
    <name type="scientific">Micromonospora echinospora</name>
    <name type="common">Micromonospora purpurea</name>
    <dbReference type="NCBI Taxonomy" id="1877"/>
    <lineage>
        <taxon>Bacteria</taxon>
        <taxon>Bacillati</taxon>
        <taxon>Actinomycetota</taxon>
        <taxon>Actinomycetes</taxon>
        <taxon>Micromonosporales</taxon>
        <taxon>Micromonosporaceae</taxon>
        <taxon>Micromonospora</taxon>
    </lineage>
</organism>
<dbReference type="EC" id="2.1.2.2" evidence="2"/>
<protein>
    <recommendedName>
        <fullName evidence="2">phosphoribosylglycinamide formyltransferase 1</fullName>
        <ecNumber evidence="2">2.1.2.2</ecNumber>
    </recommendedName>
</protein>
<dbReference type="InterPro" id="IPR002376">
    <property type="entry name" value="Formyl_transf_N"/>
</dbReference>
<accession>A0ABR6M511</accession>
<sequence>MTGAARAESVRPTRYPLRPAVDGDVAPEQILRAVPGAEAAEPPTDGVAAAALAARLWRLDGTADLAAFHRAVAGHRISSPESKARAVTGPDVTLLHHVETAGLWVPPVAARLAGLTPALAEGWLVLAAHWARQHLRHGDPRYLNAACKLLGAVWLRRTEASGPERESWDVPRLAGLLRLAARLVRDGSAQLAARLDRRSVSAAAAGAPDLGVPTVPTSASARIVVVAGRGSGGARRFLGAAASAGLPVAAVCWYEATNPGTALDSGYAQAWYPPEPPDDPAPATAPPAVTECAAVDFDELADVLRRHRADLVVLLGMPVVPMRVLAGVRLGAINAHNGALPDYRGMDAVGWALLNNDPVVCTVHRVRASADTGEIIASVPVAPGPAPTLRARVKAAQVALLLAAAAHVARHGELPDTTPQPAAGGTRYYRLHPHLKRLLDASPYAA</sequence>
<evidence type="ECO:0000259" key="5">
    <source>
        <dbReference type="Pfam" id="PF00551"/>
    </source>
</evidence>
<dbReference type="EMBL" id="JACHJC010000001">
    <property type="protein sequence ID" value="MBB5110461.1"/>
    <property type="molecule type" value="Genomic_DNA"/>
</dbReference>
<evidence type="ECO:0000256" key="3">
    <source>
        <dbReference type="ARBA" id="ARBA00022679"/>
    </source>
</evidence>
<feature type="domain" description="Formyl transferase N-terminal" evidence="5">
    <location>
        <begin position="294"/>
        <end position="383"/>
    </location>
</feature>
<evidence type="ECO:0000313" key="7">
    <source>
        <dbReference type="Proteomes" id="UP000618986"/>
    </source>
</evidence>
<dbReference type="PANTHER" id="PTHR43369">
    <property type="entry name" value="PHOSPHORIBOSYLGLYCINAMIDE FORMYLTRANSFERASE"/>
    <property type="match status" value="1"/>
</dbReference>
<gene>
    <name evidence="6" type="ORF">FHU28_000300</name>
</gene>
<dbReference type="Proteomes" id="UP000618986">
    <property type="component" value="Unassembled WGS sequence"/>
</dbReference>
<keyword evidence="3" id="KW-0808">Transferase</keyword>
<dbReference type="Pfam" id="PF00551">
    <property type="entry name" value="Formyl_trans_N"/>
    <property type="match status" value="1"/>
</dbReference>
<evidence type="ECO:0000256" key="4">
    <source>
        <dbReference type="ARBA" id="ARBA00022755"/>
    </source>
</evidence>
<evidence type="ECO:0000256" key="1">
    <source>
        <dbReference type="ARBA" id="ARBA00005054"/>
    </source>
</evidence>
<comment type="caution">
    <text evidence="6">The sequence shown here is derived from an EMBL/GenBank/DDBJ whole genome shotgun (WGS) entry which is preliminary data.</text>
</comment>
<dbReference type="InterPro" id="IPR036477">
    <property type="entry name" value="Formyl_transf_N_sf"/>
</dbReference>
<keyword evidence="4" id="KW-0658">Purine biosynthesis</keyword>
<dbReference type="GeneID" id="300290903"/>
<keyword evidence="7" id="KW-1185">Reference proteome</keyword>
<dbReference type="SUPFAM" id="SSF53328">
    <property type="entry name" value="Formyltransferase"/>
    <property type="match status" value="1"/>
</dbReference>
<evidence type="ECO:0000256" key="2">
    <source>
        <dbReference type="ARBA" id="ARBA00012254"/>
    </source>
</evidence>
<name>A0ABR6M511_MICEC</name>
<reference evidence="6 7" key="1">
    <citation type="submission" date="2020-08" db="EMBL/GenBank/DDBJ databases">
        <title>Sequencing the genomes of 1000 actinobacteria strains.</title>
        <authorList>
            <person name="Klenk H.-P."/>
        </authorList>
    </citation>
    <scope>NUCLEOTIDE SEQUENCE [LARGE SCALE GENOMIC DNA]</scope>
    <source>
        <strain evidence="6 7">DSM 43036</strain>
    </source>
</reference>
<dbReference type="RefSeq" id="WP_184680126.1">
    <property type="nucleotide sequence ID" value="NZ_JACHJC010000001.1"/>
</dbReference>
<comment type="pathway">
    <text evidence="1">Purine metabolism; IMP biosynthesis via de novo pathway; N(2)-formyl-N(1)-(5-phospho-D-ribosyl)glycinamide from N(1)-(5-phospho-D-ribosyl)glycinamide (10-formyl THF route): step 1/1.</text>
</comment>
<dbReference type="PANTHER" id="PTHR43369:SF2">
    <property type="entry name" value="PHOSPHORIBOSYLGLYCINAMIDE FORMYLTRANSFERASE"/>
    <property type="match status" value="1"/>
</dbReference>
<proteinExistence type="predicted"/>
<dbReference type="Gene3D" id="3.40.50.170">
    <property type="entry name" value="Formyl transferase, N-terminal domain"/>
    <property type="match status" value="1"/>
</dbReference>